<name>A0A6M3ZNJ7_9BURK</name>
<evidence type="ECO:0000313" key="2">
    <source>
        <dbReference type="EMBL" id="QJP99862.1"/>
    </source>
</evidence>
<evidence type="ECO:0000313" key="3">
    <source>
        <dbReference type="Proteomes" id="UP000501648"/>
    </source>
</evidence>
<dbReference type="AlphaFoldDB" id="A0A6M3ZNJ7"/>
<keyword evidence="1" id="KW-1133">Transmembrane helix</keyword>
<organism evidence="2 3">
    <name type="scientific">Herbaspirillum rubrisubalbicans Os34</name>
    <dbReference type="NCBI Taxonomy" id="1235827"/>
    <lineage>
        <taxon>Bacteria</taxon>
        <taxon>Pseudomonadati</taxon>
        <taxon>Pseudomonadota</taxon>
        <taxon>Betaproteobacteria</taxon>
        <taxon>Burkholderiales</taxon>
        <taxon>Oxalobacteraceae</taxon>
        <taxon>Herbaspirillum</taxon>
    </lineage>
</organism>
<dbReference type="Proteomes" id="UP000501648">
    <property type="component" value="Chromosome"/>
</dbReference>
<accession>A0A6M3ZNJ7</accession>
<proteinExistence type="predicted"/>
<gene>
    <name evidence="2" type="ORF">C798_06360</name>
</gene>
<dbReference type="EMBL" id="CP008956">
    <property type="protein sequence ID" value="QJP99862.1"/>
    <property type="molecule type" value="Genomic_DNA"/>
</dbReference>
<feature type="transmembrane region" description="Helical" evidence="1">
    <location>
        <begin position="28"/>
        <end position="46"/>
    </location>
</feature>
<reference evidence="2 3" key="1">
    <citation type="journal article" date="2012" name="J. Bacteriol.">
        <title>Genome sequence of the pathogenic Herbaspirillum seropedicae strain Os34, isolated from rice roots.</title>
        <authorList>
            <person name="Ye W."/>
            <person name="Ye S."/>
            <person name="Liu J."/>
            <person name="Chang S."/>
            <person name="Chen M."/>
            <person name="Zhu B."/>
            <person name="Guo L."/>
            <person name="An Q."/>
        </authorList>
    </citation>
    <scope>NUCLEOTIDE SEQUENCE [LARGE SCALE GENOMIC DNA]</scope>
    <source>
        <strain evidence="2 3">Os34</strain>
    </source>
</reference>
<protein>
    <submittedName>
        <fullName evidence="2">Uncharacterized protein</fullName>
    </submittedName>
</protein>
<keyword evidence="1" id="KW-0472">Membrane</keyword>
<keyword evidence="1" id="KW-0812">Transmembrane</keyword>
<sequence length="79" mass="8328">MVTQILEIFQIILKLGARLPGLADRGDALIVAVTGAVIGIGIGVAARWQSAHAEAENAVYHGFSPMPSASRKTSTQKKK</sequence>
<evidence type="ECO:0000256" key="1">
    <source>
        <dbReference type="SAM" id="Phobius"/>
    </source>
</evidence>